<name>A0A4V2JFT6_9BURK</name>
<evidence type="ECO:0000313" key="5">
    <source>
        <dbReference type="EMBL" id="TBO32616.1"/>
    </source>
</evidence>
<evidence type="ECO:0000256" key="3">
    <source>
        <dbReference type="SAM" id="Phobius"/>
    </source>
</evidence>
<evidence type="ECO:0000256" key="1">
    <source>
        <dbReference type="ARBA" id="ARBA00012528"/>
    </source>
</evidence>
<dbReference type="PANTHER" id="PTHR45138">
    <property type="entry name" value="REGULATORY COMPONENTS OF SENSORY TRANSDUCTION SYSTEM"/>
    <property type="match status" value="1"/>
</dbReference>
<feature type="transmembrane region" description="Helical" evidence="3">
    <location>
        <begin position="100"/>
        <end position="119"/>
    </location>
</feature>
<accession>A0A4V2JFT6</accession>
<dbReference type="CDD" id="cd01949">
    <property type="entry name" value="GGDEF"/>
    <property type="match status" value="1"/>
</dbReference>
<dbReference type="OrthoDB" id="8792640at2"/>
<dbReference type="InterPro" id="IPR000160">
    <property type="entry name" value="GGDEF_dom"/>
</dbReference>
<dbReference type="SUPFAM" id="SSF55073">
    <property type="entry name" value="Nucleotide cyclase"/>
    <property type="match status" value="1"/>
</dbReference>
<keyword evidence="6" id="KW-1185">Reference proteome</keyword>
<feature type="transmembrane region" description="Helical" evidence="3">
    <location>
        <begin position="66"/>
        <end position="88"/>
    </location>
</feature>
<comment type="caution">
    <text evidence="5">The sequence shown here is derived from an EMBL/GenBank/DDBJ whole genome shotgun (WGS) entry which is preliminary data.</text>
</comment>
<dbReference type="RefSeq" id="WP_130966828.1">
    <property type="nucleotide sequence ID" value="NZ_SIXI01000002.1"/>
</dbReference>
<dbReference type="InterPro" id="IPR029787">
    <property type="entry name" value="Nucleotide_cyclase"/>
</dbReference>
<evidence type="ECO:0000259" key="4">
    <source>
        <dbReference type="PROSITE" id="PS50887"/>
    </source>
</evidence>
<comment type="catalytic activity">
    <reaction evidence="2">
        <text>2 GTP = 3',3'-c-di-GMP + 2 diphosphate</text>
        <dbReference type="Rhea" id="RHEA:24898"/>
        <dbReference type="ChEBI" id="CHEBI:33019"/>
        <dbReference type="ChEBI" id="CHEBI:37565"/>
        <dbReference type="ChEBI" id="CHEBI:58805"/>
        <dbReference type="EC" id="2.7.7.65"/>
    </reaction>
</comment>
<proteinExistence type="predicted"/>
<dbReference type="InterPro" id="IPR050469">
    <property type="entry name" value="Diguanylate_Cyclase"/>
</dbReference>
<evidence type="ECO:0000256" key="2">
    <source>
        <dbReference type="ARBA" id="ARBA00034247"/>
    </source>
</evidence>
<organism evidence="5 6">
    <name type="scientific">Aquabacterium lacunae</name>
    <dbReference type="NCBI Taxonomy" id="2528630"/>
    <lineage>
        <taxon>Bacteria</taxon>
        <taxon>Pseudomonadati</taxon>
        <taxon>Pseudomonadota</taxon>
        <taxon>Betaproteobacteria</taxon>
        <taxon>Burkholderiales</taxon>
        <taxon>Aquabacterium</taxon>
    </lineage>
</organism>
<dbReference type="EC" id="2.7.7.65" evidence="1"/>
<feature type="transmembrane region" description="Helical" evidence="3">
    <location>
        <begin position="125"/>
        <end position="147"/>
    </location>
</feature>
<feature type="transmembrane region" description="Helical" evidence="3">
    <location>
        <begin position="39"/>
        <end position="60"/>
    </location>
</feature>
<keyword evidence="3" id="KW-0812">Transmembrane</keyword>
<dbReference type="Gene3D" id="3.30.70.270">
    <property type="match status" value="1"/>
</dbReference>
<dbReference type="Proteomes" id="UP000292120">
    <property type="component" value="Unassembled WGS sequence"/>
</dbReference>
<keyword evidence="3" id="KW-0472">Membrane</keyword>
<dbReference type="EMBL" id="SIXI01000002">
    <property type="protein sequence ID" value="TBO32616.1"/>
    <property type="molecule type" value="Genomic_DNA"/>
</dbReference>
<dbReference type="PANTHER" id="PTHR45138:SF9">
    <property type="entry name" value="DIGUANYLATE CYCLASE DGCM-RELATED"/>
    <property type="match status" value="1"/>
</dbReference>
<dbReference type="InterPro" id="IPR043128">
    <property type="entry name" value="Rev_trsase/Diguanyl_cyclase"/>
</dbReference>
<reference evidence="5 6" key="1">
    <citation type="submission" date="2019-02" db="EMBL/GenBank/DDBJ databases">
        <title>Aquabacterium sp. strain KMB7.</title>
        <authorList>
            <person name="Chen W.-M."/>
        </authorList>
    </citation>
    <scope>NUCLEOTIDE SEQUENCE [LARGE SCALE GENOMIC DNA]</scope>
    <source>
        <strain evidence="5 6">KMB7</strain>
    </source>
</reference>
<dbReference type="Pfam" id="PF00990">
    <property type="entry name" value="GGDEF"/>
    <property type="match status" value="1"/>
</dbReference>
<dbReference type="SMART" id="SM00267">
    <property type="entry name" value="GGDEF"/>
    <property type="match status" value="1"/>
</dbReference>
<feature type="transmembrane region" description="Helical" evidence="3">
    <location>
        <begin position="12"/>
        <end position="32"/>
    </location>
</feature>
<dbReference type="AlphaFoldDB" id="A0A4V2JFT6"/>
<keyword evidence="3" id="KW-1133">Transmembrane helix</keyword>
<gene>
    <name evidence="5" type="ORF">EYS42_05395</name>
</gene>
<feature type="domain" description="GGDEF" evidence="4">
    <location>
        <begin position="264"/>
        <end position="395"/>
    </location>
</feature>
<protein>
    <recommendedName>
        <fullName evidence="1">diguanylate cyclase</fullName>
        <ecNumber evidence="1">2.7.7.65</ecNumber>
    </recommendedName>
</protein>
<evidence type="ECO:0000313" key="6">
    <source>
        <dbReference type="Proteomes" id="UP000292120"/>
    </source>
</evidence>
<dbReference type="NCBIfam" id="TIGR00254">
    <property type="entry name" value="GGDEF"/>
    <property type="match status" value="1"/>
</dbReference>
<sequence>MNLLASLHAQTLYITVTVVMFSAASLLTWVGFTQRTYRGFWWWVWAQWLNLGSAACLLLVDTHPIMLALSVVLAMQWPITMLTGLRSFYVRSEMIAPAWVDRLVLASAFLLWSGTRLLLPDDVAARVAAFSIGSMACYAYSAAMVLSMPDHRRSANIRAMAFFLMMAVPMQLPRLVDAWNAWGDPAAHASFTATQPALVLALMVGVLLAVYMGLMLTYERTEHDLRESQRQLRLMVELDMLTQLPNRVHFMESARQSIRLSRPGSCTLLVFDIDHFRRINEQHGHAAGDTALRLVSGVARNMLRGRDLIGRLGGDQFVCLLPETPEADAFRVAERMTRLVLDKQQTTEGREPVRLSFGIVQMQDNEGLDHSIHRASEALAEAKRRGRGCAVSTRPHDTQGFEVVHVQPLATAAG</sequence>
<dbReference type="PROSITE" id="PS50887">
    <property type="entry name" value="GGDEF"/>
    <property type="match status" value="1"/>
</dbReference>
<feature type="transmembrane region" description="Helical" evidence="3">
    <location>
        <begin position="159"/>
        <end position="176"/>
    </location>
</feature>
<dbReference type="GO" id="GO:0052621">
    <property type="term" value="F:diguanylate cyclase activity"/>
    <property type="evidence" value="ECO:0007669"/>
    <property type="project" value="UniProtKB-EC"/>
</dbReference>
<feature type="transmembrane region" description="Helical" evidence="3">
    <location>
        <begin position="196"/>
        <end position="218"/>
    </location>
</feature>